<sequence>MPGRDSQKCLGYRNRQFIRPSPTCASFARYQICLFTDTVTNTLFCKAFVLCKAFVTLRKSSIDSNNRISKH</sequence>
<reference evidence="1" key="2">
    <citation type="journal article" date="2015" name="Fish Shellfish Immunol.">
        <title>Early steps in the European eel (Anguilla anguilla)-Vibrio vulnificus interaction in the gills: Role of the RtxA13 toxin.</title>
        <authorList>
            <person name="Callol A."/>
            <person name="Pajuelo D."/>
            <person name="Ebbesson L."/>
            <person name="Teles M."/>
            <person name="MacKenzie S."/>
            <person name="Amaro C."/>
        </authorList>
    </citation>
    <scope>NUCLEOTIDE SEQUENCE</scope>
</reference>
<evidence type="ECO:0000313" key="1">
    <source>
        <dbReference type="EMBL" id="JAI03754.1"/>
    </source>
</evidence>
<reference evidence="1" key="1">
    <citation type="submission" date="2014-11" db="EMBL/GenBank/DDBJ databases">
        <authorList>
            <person name="Amaro Gonzalez C."/>
        </authorList>
    </citation>
    <scope>NUCLEOTIDE SEQUENCE</scope>
</reference>
<dbReference type="AlphaFoldDB" id="A0A0E9XPZ7"/>
<accession>A0A0E9XPZ7</accession>
<protein>
    <submittedName>
        <fullName evidence="1">Uncharacterized protein</fullName>
    </submittedName>
</protein>
<dbReference type="EMBL" id="GBXM01004824">
    <property type="protein sequence ID" value="JAI03754.1"/>
    <property type="molecule type" value="Transcribed_RNA"/>
</dbReference>
<organism evidence="1">
    <name type="scientific">Anguilla anguilla</name>
    <name type="common">European freshwater eel</name>
    <name type="synonym">Muraena anguilla</name>
    <dbReference type="NCBI Taxonomy" id="7936"/>
    <lineage>
        <taxon>Eukaryota</taxon>
        <taxon>Metazoa</taxon>
        <taxon>Chordata</taxon>
        <taxon>Craniata</taxon>
        <taxon>Vertebrata</taxon>
        <taxon>Euteleostomi</taxon>
        <taxon>Actinopterygii</taxon>
        <taxon>Neopterygii</taxon>
        <taxon>Teleostei</taxon>
        <taxon>Anguilliformes</taxon>
        <taxon>Anguillidae</taxon>
        <taxon>Anguilla</taxon>
    </lineage>
</organism>
<proteinExistence type="predicted"/>
<name>A0A0E9XPZ7_ANGAN</name>